<evidence type="ECO:0000256" key="3">
    <source>
        <dbReference type="ARBA" id="ARBA00022540"/>
    </source>
</evidence>
<dbReference type="EMBL" id="CCFA01001778">
    <property type="protein sequence ID" value="CDW97465.1"/>
    <property type="molecule type" value="Genomic_DNA"/>
</dbReference>
<dbReference type="PROSITE" id="PS50250">
    <property type="entry name" value="PCI"/>
    <property type="match status" value="1"/>
</dbReference>
<dbReference type="GO" id="GO:0016282">
    <property type="term" value="C:eukaryotic 43S preinitiation complex"/>
    <property type="evidence" value="ECO:0007669"/>
    <property type="project" value="UniProtKB-UniRule"/>
</dbReference>
<dbReference type="OrthoDB" id="10267031at2759"/>
<dbReference type="AlphaFoldDB" id="A0A0F7S9E8"/>
<dbReference type="GO" id="GO:0071541">
    <property type="term" value="C:eukaryotic translation initiation factor 3 complex, eIF3m"/>
    <property type="evidence" value="ECO:0007669"/>
    <property type="project" value="UniProtKB-UniRule"/>
</dbReference>
<protein>
    <recommendedName>
        <fullName evidence="5">Eukaryotic translation initiation factor 3 subunit M</fullName>
        <shortName evidence="5">eIF3m</shortName>
    </recommendedName>
</protein>
<dbReference type="GO" id="GO:0003743">
    <property type="term" value="F:translation initiation factor activity"/>
    <property type="evidence" value="ECO:0007669"/>
    <property type="project" value="UniProtKB-UniRule"/>
</dbReference>
<proteinExistence type="inferred from homology"/>
<reference evidence="9" key="2">
    <citation type="submission" date="2014-06" db="EMBL/GenBank/DDBJ databases">
        <authorList>
            <person name="Berkman P.J."/>
        </authorList>
    </citation>
    <scope>NUCLEOTIDE SEQUENCE [LARGE SCALE GENOMIC DNA]</scope>
</reference>
<dbReference type="PANTHER" id="PTHR15350">
    <property type="entry name" value="COP9 SIGNALOSOME COMPLEX SUBUNIT 7/DENDRITIC CELL PROTEIN GA17"/>
    <property type="match status" value="1"/>
</dbReference>
<dbReference type="InterPro" id="IPR000717">
    <property type="entry name" value="PCI_dom"/>
</dbReference>
<dbReference type="InterPro" id="IPR045237">
    <property type="entry name" value="COPS7/eIF3m"/>
</dbReference>
<evidence type="ECO:0000313" key="9">
    <source>
        <dbReference type="Proteomes" id="UP000242770"/>
    </source>
</evidence>
<evidence type="ECO:0000313" key="7">
    <source>
        <dbReference type="EMBL" id="CDR88074.1"/>
    </source>
</evidence>
<accession>A0A0F7S9E8</accession>
<sequence length="421" mass="46133">MSATDLVTVLAEGTFEEQIVEVSAFLSRSQPEALRNDFISRFQQLALDAEPASTETEAAPASDTGKKQQTVQQLVSEITTLGEGSDRELEGVYNLIFSLVSATQQQSSLVPTLIAAISKESTSGDKNNVRYRVLSNLFNSLEATSLLRLQVFNALLTLAAANDDLDYLTSSLTALPQWLAQWQVSEADKAACLESVAKALEGAEKEHAQVSKAYQFLLLHLRYISTLPNTDSTKDAAERTVAAALRLPKLYEFEDLLHIKAVLDLQTTPTFNLLKIFIGGTTADLQSFVSSNPQELSRLGLNHDHLLHKIRLLDLADLCALSISADVAYSSIAQTLKIDQSEVEVWVIDVIRAGLVSGKLSQVNEAFRVYKSTHRQFGREQWQQLEQRLAQWQSSINGIIESIAATRGGKLPEGVVEAASA</sequence>
<evidence type="ECO:0000256" key="4">
    <source>
        <dbReference type="ARBA" id="ARBA00022917"/>
    </source>
</evidence>
<keyword evidence="4 5" id="KW-0648">Protein biosynthesis</keyword>
<gene>
    <name evidence="8" type="primary">SSCI32240.1</name>
    <name evidence="7" type="ORF">SPSC_03660</name>
</gene>
<dbReference type="GO" id="GO:0001732">
    <property type="term" value="P:formation of cytoplasmic translation initiation complex"/>
    <property type="evidence" value="ECO:0007669"/>
    <property type="project" value="UniProtKB-UniRule"/>
</dbReference>
<evidence type="ECO:0000259" key="6">
    <source>
        <dbReference type="PROSITE" id="PS50250"/>
    </source>
</evidence>
<dbReference type="Pfam" id="PF01399">
    <property type="entry name" value="PCI"/>
    <property type="match status" value="1"/>
</dbReference>
<keyword evidence="9" id="KW-1185">Reference proteome</keyword>
<feature type="domain" description="PCI" evidence="6">
    <location>
        <begin position="212"/>
        <end position="374"/>
    </location>
</feature>
<reference evidence="8" key="1">
    <citation type="submission" date="2014-06" db="EMBL/GenBank/DDBJ databases">
        <authorList>
            <person name="Berkman J.Paul."/>
        </authorList>
    </citation>
    <scope>NUCLEOTIDE SEQUENCE [LARGE SCALE GENOMIC DNA]</scope>
</reference>
<comment type="function">
    <text evidence="5">Component of the eukaryotic translation initiation factor 3 (eIF-3) complex, which is involved in protein synthesis of a specialized repertoire of mRNAs and, together with other initiation factors, stimulates binding of mRNA and methionyl-tRNAi to the 40S ribosome. The eIF-3 complex specifically targets and initiates translation of a subset of mRNAs involved in cell proliferation.</text>
</comment>
<dbReference type="InterPro" id="IPR040750">
    <property type="entry name" value="eIF3m_C_helix"/>
</dbReference>
<keyword evidence="3 5" id="KW-0396">Initiation factor</keyword>
<evidence type="ECO:0000313" key="8">
    <source>
        <dbReference type="EMBL" id="CDW97465.1"/>
    </source>
</evidence>
<name>A0A0F7S9E8_9BASI</name>
<dbReference type="Pfam" id="PF18005">
    <property type="entry name" value="eIF3m_C_helix"/>
    <property type="match status" value="1"/>
</dbReference>
<evidence type="ECO:0000256" key="5">
    <source>
        <dbReference type="HAMAP-Rule" id="MF_03012"/>
    </source>
</evidence>
<dbReference type="PANTHER" id="PTHR15350:SF2">
    <property type="entry name" value="EUKARYOTIC TRANSLATION INITIATION FACTOR 3 SUBUNIT M"/>
    <property type="match status" value="1"/>
</dbReference>
<evidence type="ECO:0000256" key="2">
    <source>
        <dbReference type="ARBA" id="ARBA00022490"/>
    </source>
</evidence>
<keyword evidence="2 5" id="KW-0963">Cytoplasm</keyword>
<comment type="subunit">
    <text evidence="5">Component of the eukaryotic translation initiation factor 3 (eIF-3) complex.</text>
</comment>
<dbReference type="HAMAP" id="MF_03012">
    <property type="entry name" value="eIF3m"/>
    <property type="match status" value="1"/>
</dbReference>
<dbReference type="EMBL" id="LK056669">
    <property type="protein sequence ID" value="CDR88074.1"/>
    <property type="molecule type" value="Genomic_DNA"/>
</dbReference>
<comment type="similarity">
    <text evidence="1">Belongs to the CSN7/EIF3M family. CSN7 subfamily.</text>
</comment>
<reference evidence="7" key="3">
    <citation type="submission" date="2014-06" db="EMBL/GenBank/DDBJ databases">
        <authorList>
            <person name="Ju J."/>
            <person name="Zhang J."/>
        </authorList>
    </citation>
    <scope>NUCLEOTIDE SEQUENCE</scope>
    <source>
        <strain evidence="7">SscI8</strain>
    </source>
</reference>
<organism evidence="8 9">
    <name type="scientific">Sporisorium scitamineum</name>
    <dbReference type="NCBI Taxonomy" id="49012"/>
    <lineage>
        <taxon>Eukaryota</taxon>
        <taxon>Fungi</taxon>
        <taxon>Dikarya</taxon>
        <taxon>Basidiomycota</taxon>
        <taxon>Ustilaginomycotina</taxon>
        <taxon>Ustilaginomycetes</taxon>
        <taxon>Ustilaginales</taxon>
        <taxon>Ustilaginaceae</taxon>
        <taxon>Sporisorium</taxon>
    </lineage>
</organism>
<comment type="subcellular location">
    <subcellularLocation>
        <location evidence="5">Cytoplasm</location>
    </subcellularLocation>
</comment>
<dbReference type="STRING" id="49012.A0A0F7S9E8"/>
<dbReference type="GO" id="GO:0033290">
    <property type="term" value="C:eukaryotic 48S preinitiation complex"/>
    <property type="evidence" value="ECO:0007669"/>
    <property type="project" value="UniProtKB-UniRule"/>
</dbReference>
<comment type="similarity">
    <text evidence="5">Belongs to the eIF-3 subunit M family.</text>
</comment>
<dbReference type="InterPro" id="IPR027528">
    <property type="entry name" value="eIF3m"/>
</dbReference>
<dbReference type="SMART" id="SM00088">
    <property type="entry name" value="PINT"/>
    <property type="match status" value="1"/>
</dbReference>
<dbReference type="Proteomes" id="UP000242770">
    <property type="component" value="Unassembled WGS sequence"/>
</dbReference>
<evidence type="ECO:0000256" key="1">
    <source>
        <dbReference type="ARBA" id="ARBA00008482"/>
    </source>
</evidence>